<protein>
    <submittedName>
        <fullName evidence="2">Uncharacterized protein</fullName>
    </submittedName>
</protein>
<proteinExistence type="predicted"/>
<feature type="transmembrane region" description="Helical" evidence="1">
    <location>
        <begin position="46"/>
        <end position="66"/>
    </location>
</feature>
<comment type="caution">
    <text evidence="2">The sequence shown here is derived from an EMBL/GenBank/DDBJ whole genome shotgun (WGS) entry which is preliminary data.</text>
</comment>
<reference evidence="2 3" key="1">
    <citation type="submission" date="2016-10" db="EMBL/GenBank/DDBJ databases">
        <title>Draft genome sequences of four alkaliphilic bacteria belonging to the Anaerobacillus genus.</title>
        <authorList>
            <person name="Bassil N.M."/>
            <person name="Lloyd J.R."/>
        </authorList>
    </citation>
    <scope>NUCLEOTIDE SEQUENCE [LARGE SCALE GENOMIC DNA]</scope>
    <source>
        <strain evidence="2 3">DSM 15340</strain>
    </source>
</reference>
<dbReference type="OrthoDB" id="2963896at2"/>
<dbReference type="AlphaFoldDB" id="A0A1S2LFR1"/>
<keyword evidence="1" id="KW-0812">Transmembrane</keyword>
<evidence type="ECO:0000313" key="2">
    <source>
        <dbReference type="EMBL" id="OIJ10903.1"/>
    </source>
</evidence>
<keyword evidence="1" id="KW-1133">Transmembrane helix</keyword>
<keyword evidence="3" id="KW-1185">Reference proteome</keyword>
<evidence type="ECO:0000256" key="1">
    <source>
        <dbReference type="SAM" id="Phobius"/>
    </source>
</evidence>
<organism evidence="2 3">
    <name type="scientific">Anaerobacillus arseniciselenatis</name>
    <dbReference type="NCBI Taxonomy" id="85682"/>
    <lineage>
        <taxon>Bacteria</taxon>
        <taxon>Bacillati</taxon>
        <taxon>Bacillota</taxon>
        <taxon>Bacilli</taxon>
        <taxon>Bacillales</taxon>
        <taxon>Bacillaceae</taxon>
        <taxon>Anaerobacillus</taxon>
    </lineage>
</organism>
<name>A0A1S2LFR1_9BACI</name>
<dbReference type="Proteomes" id="UP000180098">
    <property type="component" value="Unassembled WGS sequence"/>
</dbReference>
<dbReference type="EMBL" id="MLQQ01000035">
    <property type="protein sequence ID" value="OIJ10903.1"/>
    <property type="molecule type" value="Genomic_DNA"/>
</dbReference>
<accession>A0A1S2LFR1</accession>
<dbReference type="RefSeq" id="WP_071313692.1">
    <property type="nucleotide sequence ID" value="NZ_MLQQ01000035.1"/>
</dbReference>
<evidence type="ECO:0000313" key="3">
    <source>
        <dbReference type="Proteomes" id="UP000180098"/>
    </source>
</evidence>
<keyword evidence="1" id="KW-0472">Membrane</keyword>
<gene>
    <name evidence="2" type="ORF">BKP35_12490</name>
</gene>
<sequence length="399" mass="46469">MKKHWDEHSYSKLNKVSWSEDRKRNLHQKLMNDIDQLERRKKFKHAFVYVASLALFFAVIFVGYNFSLFEQQQTPAVIEEEEIDLVEEPELLEEQELIEEPDVVTEDEERLFYYGTINASEDYFTIAMTDSNVMYYIPVSSRMTIDILKHVNFEYTSNSNLNIKYGLRFARSDIPLQSYEIEDEHLHLYFKKDDLMNIRGSTGVGMGLFSINTFATNFSDKVTHYTAYGDGEPFSHEGEDFDIIDVPLDRNSALLADRSAVYLPISTEKGIFLRQYFPPTYSIEDIFADFFSLHTQAITEVEIDLSKFSFDTIEERDGKIVIHLKGDINKAYEKNNIDKESLKSLIVHGVGANLREQFDHEQARIYLNEEQLFEGSLSHIRINSLDELAERQVEATSQR</sequence>